<dbReference type="PANTHER" id="PTHR48078">
    <property type="entry name" value="THREONINE DEHYDRATASE, MITOCHONDRIAL-RELATED"/>
    <property type="match status" value="1"/>
</dbReference>
<dbReference type="SUPFAM" id="SSF53686">
    <property type="entry name" value="Tryptophan synthase beta subunit-like PLP-dependent enzymes"/>
    <property type="match status" value="1"/>
</dbReference>
<feature type="domain" description="Tryptophan synthase beta chain-like PALP" evidence="4">
    <location>
        <begin position="46"/>
        <end position="303"/>
    </location>
</feature>
<evidence type="ECO:0000313" key="5">
    <source>
        <dbReference type="EMBL" id="GGT64580.1"/>
    </source>
</evidence>
<dbReference type="InterPro" id="IPR001926">
    <property type="entry name" value="TrpB-like_PALP"/>
</dbReference>
<keyword evidence="2" id="KW-0663">Pyridoxal phosphate</keyword>
<protein>
    <submittedName>
        <fullName evidence="5">Serine/threonine dehydratase</fullName>
    </submittedName>
</protein>
<dbReference type="AlphaFoldDB" id="A0A918HIE4"/>
<keyword evidence="6" id="KW-1185">Reference proteome</keyword>
<evidence type="ECO:0000256" key="2">
    <source>
        <dbReference type="ARBA" id="ARBA00022898"/>
    </source>
</evidence>
<dbReference type="GO" id="GO:0009097">
    <property type="term" value="P:isoleucine biosynthetic process"/>
    <property type="evidence" value="ECO:0007669"/>
    <property type="project" value="TreeGrafter"/>
</dbReference>
<dbReference type="RefSeq" id="WP_189205461.1">
    <property type="nucleotide sequence ID" value="NZ_BMQQ01000048.1"/>
</dbReference>
<evidence type="ECO:0000256" key="1">
    <source>
        <dbReference type="ARBA" id="ARBA00001933"/>
    </source>
</evidence>
<evidence type="ECO:0000259" key="4">
    <source>
        <dbReference type="Pfam" id="PF00291"/>
    </source>
</evidence>
<dbReference type="InterPro" id="IPR036052">
    <property type="entry name" value="TrpB-like_PALP_sf"/>
</dbReference>
<evidence type="ECO:0000256" key="3">
    <source>
        <dbReference type="ARBA" id="ARBA00023239"/>
    </source>
</evidence>
<reference evidence="5" key="1">
    <citation type="journal article" date="2014" name="Int. J. Syst. Evol. Microbiol.">
        <title>Complete genome sequence of Corynebacterium casei LMG S-19264T (=DSM 44701T), isolated from a smear-ripened cheese.</title>
        <authorList>
            <consortium name="US DOE Joint Genome Institute (JGI-PGF)"/>
            <person name="Walter F."/>
            <person name="Albersmeier A."/>
            <person name="Kalinowski J."/>
            <person name="Ruckert C."/>
        </authorList>
    </citation>
    <scope>NUCLEOTIDE SEQUENCE</scope>
    <source>
        <strain evidence="5">JCM 3172</strain>
    </source>
</reference>
<gene>
    <name evidence="5" type="ORF">GCM10014713_67100</name>
</gene>
<dbReference type="GO" id="GO:0004794">
    <property type="term" value="F:threonine deaminase activity"/>
    <property type="evidence" value="ECO:0007669"/>
    <property type="project" value="TreeGrafter"/>
</dbReference>
<dbReference type="Pfam" id="PF00291">
    <property type="entry name" value="PALP"/>
    <property type="match status" value="1"/>
</dbReference>
<dbReference type="InterPro" id="IPR050147">
    <property type="entry name" value="Ser/Thr_Dehydratase"/>
</dbReference>
<evidence type="ECO:0000313" key="6">
    <source>
        <dbReference type="Proteomes" id="UP000619486"/>
    </source>
</evidence>
<dbReference type="GO" id="GO:0003941">
    <property type="term" value="F:L-serine ammonia-lyase activity"/>
    <property type="evidence" value="ECO:0007669"/>
    <property type="project" value="TreeGrafter"/>
</dbReference>
<proteinExistence type="predicted"/>
<name>A0A918HIE4_9ACTN</name>
<dbReference type="PANTHER" id="PTHR48078:SF6">
    <property type="entry name" value="L-THREONINE DEHYDRATASE CATABOLIC TDCB"/>
    <property type="match status" value="1"/>
</dbReference>
<dbReference type="EMBL" id="BMQQ01000048">
    <property type="protein sequence ID" value="GGT64580.1"/>
    <property type="molecule type" value="Genomic_DNA"/>
</dbReference>
<reference evidence="5" key="2">
    <citation type="submission" date="2020-09" db="EMBL/GenBank/DDBJ databases">
        <authorList>
            <person name="Sun Q."/>
            <person name="Ohkuma M."/>
        </authorList>
    </citation>
    <scope>NUCLEOTIDE SEQUENCE</scope>
    <source>
        <strain evidence="5">JCM 3172</strain>
    </source>
</reference>
<dbReference type="NCBIfam" id="NF006094">
    <property type="entry name" value="PRK08246.1"/>
    <property type="match status" value="1"/>
</dbReference>
<comment type="cofactor">
    <cofactor evidence="1">
        <name>pyridoxal 5'-phosphate</name>
        <dbReference type="ChEBI" id="CHEBI:597326"/>
    </cofactor>
</comment>
<dbReference type="InterPro" id="IPR000634">
    <property type="entry name" value="Ser/Thr_deHydtase_PyrdxlP-BS"/>
</dbReference>
<accession>A0A918HIE4</accession>
<keyword evidence="3" id="KW-0456">Lyase</keyword>
<dbReference type="Gene3D" id="3.40.50.1100">
    <property type="match status" value="2"/>
</dbReference>
<dbReference type="GO" id="GO:0030170">
    <property type="term" value="F:pyridoxal phosphate binding"/>
    <property type="evidence" value="ECO:0007669"/>
    <property type="project" value="InterPro"/>
</dbReference>
<dbReference type="Proteomes" id="UP000619486">
    <property type="component" value="Unassembled WGS sequence"/>
</dbReference>
<comment type="caution">
    <text evidence="5">The sequence shown here is derived from an EMBL/GenBank/DDBJ whole genome shotgun (WGS) entry which is preliminary data.</text>
</comment>
<organism evidence="5 6">
    <name type="scientific">Streptomyces purpureus</name>
    <dbReference type="NCBI Taxonomy" id="1951"/>
    <lineage>
        <taxon>Bacteria</taxon>
        <taxon>Bacillati</taxon>
        <taxon>Actinomycetota</taxon>
        <taxon>Actinomycetes</taxon>
        <taxon>Kitasatosporales</taxon>
        <taxon>Streptomycetaceae</taxon>
        <taxon>Streptomyces</taxon>
    </lineage>
</organism>
<dbReference type="PROSITE" id="PS00165">
    <property type="entry name" value="DEHYDRATASE_SER_THR"/>
    <property type="match status" value="1"/>
</dbReference>
<sequence length="341" mass="35187">MHPLTYGDIKAAADRIAGHVRPVTVARAEPGAFRTARHDAVGERPEEACEVWLALEFMQHTGSFKARGAQNFIQAHRAVGTLPDAGVTIASGGNAGMACAWAAQQHNVRATVFLPVAAPAVKVARLRGYGADVRLVGTEYAEALAACEEFAAATGALASHAYDHPLIAAGAGTLLEEIHQQIPDLDTVVVAVGGGGLFAGVATAAQHHGIRTVAVEPENCRALNAAIEAGRLVDVPVDSIAADSLGARRTSAMALHAGQHNGVRSVLVPDADIVRARQALWDHRRIAVEHGAATALAGLLAAGDPGPDRALPSRGYRPGSGEKVCVVLCGANTDAGTLMQP</sequence>
<dbReference type="GO" id="GO:0006565">
    <property type="term" value="P:L-serine catabolic process"/>
    <property type="evidence" value="ECO:0007669"/>
    <property type="project" value="TreeGrafter"/>
</dbReference>
<dbReference type="GO" id="GO:0006567">
    <property type="term" value="P:L-threonine catabolic process"/>
    <property type="evidence" value="ECO:0007669"/>
    <property type="project" value="TreeGrafter"/>
</dbReference>